<keyword evidence="6 10" id="KW-0547">Nucleotide-binding</keyword>
<comment type="caution">
    <text evidence="16">The sequence shown here is derived from an EMBL/GenBank/DDBJ whole genome shotgun (WGS) entry which is preliminary data.</text>
</comment>
<dbReference type="EMBL" id="SMFP01000004">
    <property type="protein sequence ID" value="TDE39113.1"/>
    <property type="molecule type" value="Genomic_DNA"/>
</dbReference>
<keyword evidence="9 10" id="KW-0630">Potassium</keyword>
<evidence type="ECO:0000256" key="11">
    <source>
        <dbReference type="RuleBase" id="RU000542"/>
    </source>
</evidence>
<feature type="region of interest" description="Flexible loop" evidence="10">
    <location>
        <begin position="106"/>
        <end position="116"/>
    </location>
</feature>
<dbReference type="InterPro" id="IPR022636">
    <property type="entry name" value="S-AdoMet_synthetase_sfam"/>
</dbReference>
<evidence type="ECO:0000256" key="7">
    <source>
        <dbReference type="ARBA" id="ARBA00022840"/>
    </source>
</evidence>
<keyword evidence="5 10" id="KW-0479">Metal-binding</keyword>
<dbReference type="EC" id="2.5.1.6" evidence="10"/>
<reference evidence="16 17" key="1">
    <citation type="submission" date="2019-03" db="EMBL/GenBank/DDBJ databases">
        <authorList>
            <person name="Zhang S."/>
        </authorList>
    </citation>
    <scope>NUCLEOTIDE SEQUENCE [LARGE SCALE GENOMIC DNA]</scope>
    <source>
        <strain evidence="16 17">S4J41</strain>
    </source>
</reference>
<dbReference type="FunFam" id="3.30.300.10:FF:000003">
    <property type="entry name" value="S-adenosylmethionine synthase"/>
    <property type="match status" value="1"/>
</dbReference>
<proteinExistence type="inferred from homology"/>
<name>A0A4R5EW33_9RHOB</name>
<sequence>MSRKNFTFTSESVSEGHPDKVCDRISDAVLDAFLAEEPEARVACETFATTGMVVIGGEVGLSDQERLKNYMGRIGQIARDCIRDIGYEQEKFHWNTCHVLNFLHEQSAHIAQGVNAADNKDEGAGDQGIMFGYATDETDALMPAPIQYSHAILRRLAEARKSGAEPTLRPDAKSQLSVLYEDGKPVRVNSIVLSTQHESEDQTSDDIRAIVEPYIREVLPEGWITPETEWWVNPTGTFVIGGPDGDAGLTGRKIIVDTYGGAAPHGGGAFSGKDPTKVDRSAAYAARYLAKNVVAAGLAKKCTLQLSYAIGVSKPLSIYVDTHGTGVLPDEEIEKAIDGVMDLTPRGIREHLQLNKPIYQRTAAYGHFGREPDADGGFSWEKTDLVEVLKKAV</sequence>
<dbReference type="PROSITE" id="PS00377">
    <property type="entry name" value="ADOMET_SYNTHASE_2"/>
    <property type="match status" value="1"/>
</dbReference>
<dbReference type="PANTHER" id="PTHR11964">
    <property type="entry name" value="S-ADENOSYLMETHIONINE SYNTHETASE"/>
    <property type="match status" value="1"/>
</dbReference>
<keyword evidence="7 10" id="KW-0067">ATP-binding</keyword>
<evidence type="ECO:0000256" key="8">
    <source>
        <dbReference type="ARBA" id="ARBA00022842"/>
    </source>
</evidence>
<dbReference type="GO" id="GO:0004478">
    <property type="term" value="F:methionine adenosyltransferase activity"/>
    <property type="evidence" value="ECO:0007669"/>
    <property type="project" value="UniProtKB-UniRule"/>
</dbReference>
<evidence type="ECO:0000256" key="3">
    <source>
        <dbReference type="ARBA" id="ARBA00022563"/>
    </source>
</evidence>
<keyword evidence="17" id="KW-1185">Reference proteome</keyword>
<evidence type="ECO:0000256" key="4">
    <source>
        <dbReference type="ARBA" id="ARBA00022679"/>
    </source>
</evidence>
<dbReference type="GO" id="GO:0005524">
    <property type="term" value="F:ATP binding"/>
    <property type="evidence" value="ECO:0007669"/>
    <property type="project" value="UniProtKB-UniRule"/>
</dbReference>
<dbReference type="RefSeq" id="WP_132828499.1">
    <property type="nucleotide sequence ID" value="NZ_SMFP01000004.1"/>
</dbReference>
<dbReference type="InterPro" id="IPR022631">
    <property type="entry name" value="ADOMET_SYNTHASE_CS"/>
</dbReference>
<feature type="domain" description="S-adenosylmethionine synthetase central" evidence="14">
    <location>
        <begin position="122"/>
        <end position="238"/>
    </location>
</feature>
<feature type="binding site" evidence="10">
    <location>
        <position position="269"/>
    </location>
    <ligand>
        <name>ATP</name>
        <dbReference type="ChEBI" id="CHEBI:30616"/>
        <note>ligand shared between two neighboring subunits</note>
    </ligand>
</feature>
<keyword evidence="10" id="KW-0963">Cytoplasm</keyword>
<feature type="binding site" evidence="10">
    <location>
        <position position="246"/>
    </location>
    <ligand>
        <name>ATP</name>
        <dbReference type="ChEBI" id="CHEBI:30616"/>
        <note>ligand shared between two neighboring subunits</note>
    </ligand>
</feature>
<feature type="binding site" description="in other chain" evidence="10">
    <location>
        <position position="17"/>
    </location>
    <ligand>
        <name>ATP</name>
        <dbReference type="ChEBI" id="CHEBI:30616"/>
        <note>ligand shared between two neighboring subunits</note>
    </ligand>
</feature>
<organism evidence="16 17">
    <name type="scientific">Antarcticimicrobium sediminis</name>
    <dbReference type="NCBI Taxonomy" id="2546227"/>
    <lineage>
        <taxon>Bacteria</taxon>
        <taxon>Pseudomonadati</taxon>
        <taxon>Pseudomonadota</taxon>
        <taxon>Alphaproteobacteria</taxon>
        <taxon>Rhodobacterales</taxon>
        <taxon>Paracoccaceae</taxon>
        <taxon>Antarcticimicrobium</taxon>
    </lineage>
</organism>
<dbReference type="HAMAP" id="MF_00086">
    <property type="entry name" value="S_AdoMet_synth1"/>
    <property type="match status" value="1"/>
</dbReference>
<dbReference type="PIRSF" id="PIRSF000497">
    <property type="entry name" value="MAT"/>
    <property type="match status" value="1"/>
</dbReference>
<keyword evidence="3 10" id="KW-0554">One-carbon metabolism</keyword>
<dbReference type="Pfam" id="PF00438">
    <property type="entry name" value="S-AdoMet_synt_N"/>
    <property type="match status" value="1"/>
</dbReference>
<evidence type="ECO:0000313" key="17">
    <source>
        <dbReference type="Proteomes" id="UP000294662"/>
    </source>
</evidence>
<dbReference type="GO" id="GO:0006730">
    <property type="term" value="P:one-carbon metabolic process"/>
    <property type="evidence" value="ECO:0007669"/>
    <property type="project" value="UniProtKB-KW"/>
</dbReference>
<keyword evidence="8 10" id="KW-0460">Magnesium</keyword>
<dbReference type="InterPro" id="IPR022629">
    <property type="entry name" value="S-AdoMet_synt_central"/>
</dbReference>
<evidence type="ECO:0000256" key="10">
    <source>
        <dbReference type="HAMAP-Rule" id="MF_00086"/>
    </source>
</evidence>
<evidence type="ECO:0000259" key="14">
    <source>
        <dbReference type="Pfam" id="PF02772"/>
    </source>
</evidence>
<dbReference type="CDD" id="cd18079">
    <property type="entry name" value="S-AdoMet_synt"/>
    <property type="match status" value="1"/>
</dbReference>
<comment type="caution">
    <text evidence="10">Lacks conserved residue(s) required for the propagation of feature annotation.</text>
</comment>
<dbReference type="Pfam" id="PF02773">
    <property type="entry name" value="S-AdoMet_synt_C"/>
    <property type="match status" value="1"/>
</dbReference>
<dbReference type="AlphaFoldDB" id="A0A4R5EW33"/>
<evidence type="ECO:0000259" key="13">
    <source>
        <dbReference type="Pfam" id="PF00438"/>
    </source>
</evidence>
<comment type="catalytic activity">
    <reaction evidence="10">
        <text>L-methionine + ATP + H2O = S-adenosyl-L-methionine + phosphate + diphosphate</text>
        <dbReference type="Rhea" id="RHEA:21080"/>
        <dbReference type="ChEBI" id="CHEBI:15377"/>
        <dbReference type="ChEBI" id="CHEBI:30616"/>
        <dbReference type="ChEBI" id="CHEBI:33019"/>
        <dbReference type="ChEBI" id="CHEBI:43474"/>
        <dbReference type="ChEBI" id="CHEBI:57844"/>
        <dbReference type="ChEBI" id="CHEBI:59789"/>
        <dbReference type="EC" id="2.5.1.6"/>
    </reaction>
</comment>
<comment type="cofactor">
    <cofactor evidence="10">
        <name>K(+)</name>
        <dbReference type="ChEBI" id="CHEBI:29103"/>
    </cofactor>
    <text evidence="10">Binds 1 potassium ion per subunit.</text>
</comment>
<dbReference type="UniPathway" id="UPA00315">
    <property type="reaction ID" value="UER00080"/>
</dbReference>
<comment type="subcellular location">
    <subcellularLocation>
        <location evidence="10 11">Cytoplasm</location>
    </subcellularLocation>
</comment>
<feature type="binding site" evidence="10">
    <location>
        <position position="19"/>
    </location>
    <ligand>
        <name>Mg(2+)</name>
        <dbReference type="ChEBI" id="CHEBI:18420"/>
    </ligand>
</feature>
<dbReference type="InterPro" id="IPR022630">
    <property type="entry name" value="S-AdoMet_synt_C"/>
</dbReference>
<dbReference type="GO" id="GO:0006556">
    <property type="term" value="P:S-adenosylmethionine biosynthetic process"/>
    <property type="evidence" value="ECO:0007669"/>
    <property type="project" value="UniProtKB-UniRule"/>
</dbReference>
<dbReference type="Gene3D" id="3.30.300.10">
    <property type="match status" value="3"/>
</dbReference>
<accession>A0A4R5EW33</accession>
<evidence type="ECO:0000256" key="5">
    <source>
        <dbReference type="ARBA" id="ARBA00022723"/>
    </source>
</evidence>
<feature type="binding site" evidence="10">
    <location>
        <position position="45"/>
    </location>
    <ligand>
        <name>K(+)</name>
        <dbReference type="ChEBI" id="CHEBI:29103"/>
    </ligand>
</feature>
<feature type="binding site" description="in other chain" evidence="10">
    <location>
        <position position="58"/>
    </location>
    <ligand>
        <name>L-methionine</name>
        <dbReference type="ChEBI" id="CHEBI:57844"/>
        <note>ligand shared between two neighboring subunits</note>
    </ligand>
</feature>
<dbReference type="PROSITE" id="PS00376">
    <property type="entry name" value="ADOMET_SYNTHASE_1"/>
    <property type="match status" value="1"/>
</dbReference>
<dbReference type="GO" id="GO:0005737">
    <property type="term" value="C:cytoplasm"/>
    <property type="evidence" value="ECO:0007669"/>
    <property type="project" value="UniProtKB-SubCell"/>
</dbReference>
<dbReference type="OrthoDB" id="9801686at2"/>
<protein>
    <recommendedName>
        <fullName evidence="10">S-adenosylmethionine synthase</fullName>
        <shortName evidence="10">AdoMet synthase</shortName>
        <ecNumber evidence="10">2.5.1.6</ecNumber>
    </recommendedName>
    <alternativeName>
        <fullName evidence="10">MAT</fullName>
    </alternativeName>
    <alternativeName>
        <fullName evidence="10">Methionine adenosyltransferase</fullName>
    </alternativeName>
</protein>
<evidence type="ECO:0000259" key="15">
    <source>
        <dbReference type="Pfam" id="PF02773"/>
    </source>
</evidence>
<gene>
    <name evidence="10" type="primary">metK</name>
    <name evidence="16" type="ORF">E1B25_08920</name>
</gene>
<evidence type="ECO:0000256" key="1">
    <source>
        <dbReference type="ARBA" id="ARBA00005224"/>
    </source>
</evidence>
<dbReference type="Proteomes" id="UP000294662">
    <property type="component" value="Unassembled WGS sequence"/>
</dbReference>
<dbReference type="Pfam" id="PF02772">
    <property type="entry name" value="S-AdoMet_synt_M"/>
    <property type="match status" value="1"/>
</dbReference>
<comment type="cofactor">
    <cofactor evidence="10">
        <name>Mg(2+)</name>
        <dbReference type="ChEBI" id="CHEBI:18420"/>
    </cofactor>
    <text evidence="10">Binds 2 divalent ions per subunit.</text>
</comment>
<feature type="binding site" description="in other chain" evidence="10">
    <location>
        <position position="277"/>
    </location>
    <ligand>
        <name>L-methionine</name>
        <dbReference type="ChEBI" id="CHEBI:57844"/>
        <note>ligand shared between two neighboring subunits</note>
    </ligand>
</feature>
<comment type="pathway">
    <text evidence="1 10">Amino-acid biosynthesis; S-adenosyl-L-methionine biosynthesis; S-adenosyl-L-methionine from L-methionine: step 1/1.</text>
</comment>
<evidence type="ECO:0000256" key="2">
    <source>
        <dbReference type="ARBA" id="ARBA00009685"/>
    </source>
</evidence>
<dbReference type="GO" id="GO:0000287">
    <property type="term" value="F:magnesium ion binding"/>
    <property type="evidence" value="ECO:0007669"/>
    <property type="project" value="UniProtKB-UniRule"/>
</dbReference>
<evidence type="ECO:0000256" key="9">
    <source>
        <dbReference type="ARBA" id="ARBA00022958"/>
    </source>
</evidence>
<keyword evidence="4 10" id="KW-0808">Transferase</keyword>
<dbReference type="InterPro" id="IPR022628">
    <property type="entry name" value="S-AdoMet_synt_N"/>
</dbReference>
<feature type="binding site" evidence="10">
    <location>
        <position position="273"/>
    </location>
    <ligand>
        <name>ATP</name>
        <dbReference type="ChEBI" id="CHEBI:30616"/>
        <note>ligand shared between two neighboring subunits</note>
    </ligand>
</feature>
<evidence type="ECO:0000256" key="12">
    <source>
        <dbReference type="RuleBase" id="RU004462"/>
    </source>
</evidence>
<feature type="domain" description="S-adenosylmethionine synthetase C-terminal" evidence="15">
    <location>
        <begin position="240"/>
        <end position="382"/>
    </location>
</feature>
<feature type="binding site" description="in other chain" evidence="10">
    <location>
        <begin position="171"/>
        <end position="173"/>
    </location>
    <ligand>
        <name>ATP</name>
        <dbReference type="ChEBI" id="CHEBI:30616"/>
        <note>ligand shared between two neighboring subunits</note>
    </ligand>
</feature>
<evidence type="ECO:0000313" key="16">
    <source>
        <dbReference type="EMBL" id="TDE39113.1"/>
    </source>
</evidence>
<comment type="similarity">
    <text evidence="2 10 12">Belongs to the AdoMet synthase family.</text>
</comment>
<feature type="binding site" description="in other chain" evidence="10">
    <location>
        <position position="106"/>
    </location>
    <ligand>
        <name>L-methionine</name>
        <dbReference type="ChEBI" id="CHEBI:57844"/>
        <note>ligand shared between two neighboring subunits</note>
    </ligand>
</feature>
<feature type="domain" description="S-adenosylmethionine synthetase N-terminal" evidence="13">
    <location>
        <begin position="6"/>
        <end position="108"/>
    </location>
</feature>
<comment type="function">
    <text evidence="10">Catalyzes the formation of S-adenosylmethionine (AdoMet) from methionine and ATP. The overall synthetic reaction is composed of two sequential steps, AdoMet formation and the subsequent tripolyphosphate hydrolysis which occurs prior to release of AdoMet from the enzyme.</text>
</comment>
<dbReference type="InterPro" id="IPR002133">
    <property type="entry name" value="S-AdoMet_synthetase"/>
</dbReference>
<dbReference type="NCBIfam" id="TIGR01034">
    <property type="entry name" value="metK"/>
    <property type="match status" value="1"/>
</dbReference>
<comment type="subunit">
    <text evidence="10">Homotetramer; dimer of dimers.</text>
</comment>
<feature type="binding site" description="in other chain" evidence="10">
    <location>
        <begin position="252"/>
        <end position="253"/>
    </location>
    <ligand>
        <name>ATP</name>
        <dbReference type="ChEBI" id="CHEBI:30616"/>
        <note>ligand shared between two neighboring subunits</note>
    </ligand>
</feature>
<dbReference type="SUPFAM" id="SSF55973">
    <property type="entry name" value="S-adenosylmethionine synthetase"/>
    <property type="match status" value="3"/>
</dbReference>
<feature type="binding site" evidence="10">
    <location>
        <position position="246"/>
    </location>
    <ligand>
        <name>L-methionine</name>
        <dbReference type="ChEBI" id="CHEBI:57844"/>
        <note>ligand shared between two neighboring subunits</note>
    </ligand>
</feature>
<evidence type="ECO:0000256" key="6">
    <source>
        <dbReference type="ARBA" id="ARBA00022741"/>
    </source>
</evidence>